<evidence type="ECO:0000256" key="8">
    <source>
        <dbReference type="SAM" id="Phobius"/>
    </source>
</evidence>
<keyword evidence="3" id="KW-0732">Signal</keyword>
<keyword evidence="4 8" id="KW-1133">Transmembrane helix</keyword>
<dbReference type="Proteomes" id="UP001281761">
    <property type="component" value="Unassembled WGS sequence"/>
</dbReference>
<dbReference type="InterPro" id="IPR005052">
    <property type="entry name" value="Lectin_leg"/>
</dbReference>
<sequence>MELKSAPANLIVDMILSVLSFVSISFSLDIIYLHPPLLTGRDSGFDRWRTGGRASVTNEQVSLTPLSPSSRGLLYSFQPSFQSEWEATFSIKISGSGRVGGEGMAFWYTQQPLSEGPVYGAADKWTGLSVILDVYDNDNKRNNPYILAMMNDGTKVYDHDNDGITQELAGCICEFRNSKSPAHFRVIYSNRTLSVFSTEQLRSRHSRSYASQPGDAPELFDGKQMKPLFCVTDLDLPSGYYFGFSASTGDVFDEHVLYSTSITTPVHTHPTDVFTKSAIKRDEPQSTDPKSRSPHTTFPRTHRGDAPPISSQTNPELKQVLQELNTELTALENKIKQVQSQLSKTPSSSSSQKEISYLKQNDMLAGFTELDSIVTVAQTTETQPRNDLEELQAKIADVELQITTSMSAAVSNSYDDLIVLLDSVKKSVNQLKKDVLGINELSALQELFSQFQDVIEKTANQAKLYFLLFASTILLLGVFSIRSARKSASNKRL</sequence>
<dbReference type="InterPro" id="IPR013320">
    <property type="entry name" value="ConA-like_dom_sf"/>
</dbReference>
<name>A0ABQ9X2D0_9EUKA</name>
<keyword evidence="2 8" id="KW-0812">Transmembrane</keyword>
<evidence type="ECO:0000256" key="1">
    <source>
        <dbReference type="ARBA" id="ARBA00004479"/>
    </source>
</evidence>
<evidence type="ECO:0000256" key="5">
    <source>
        <dbReference type="ARBA" id="ARBA00023136"/>
    </source>
</evidence>
<dbReference type="Gene3D" id="2.60.120.200">
    <property type="match status" value="1"/>
</dbReference>
<feature type="region of interest" description="Disordered" evidence="7">
    <location>
        <begin position="273"/>
        <end position="314"/>
    </location>
</feature>
<gene>
    <name evidence="10" type="ORF">BLNAU_19577</name>
</gene>
<comment type="subcellular location">
    <subcellularLocation>
        <location evidence="1">Membrane</location>
        <topology evidence="1">Single-pass type I membrane protein</topology>
    </subcellularLocation>
</comment>
<dbReference type="SUPFAM" id="SSF49899">
    <property type="entry name" value="Concanavalin A-like lectins/glucanases"/>
    <property type="match status" value="1"/>
</dbReference>
<proteinExistence type="predicted"/>
<feature type="domain" description="L-type lectin-like" evidence="9">
    <location>
        <begin position="25"/>
        <end position="265"/>
    </location>
</feature>
<dbReference type="PROSITE" id="PS51328">
    <property type="entry name" value="L_LECTIN_LIKE"/>
    <property type="match status" value="1"/>
</dbReference>
<accession>A0ABQ9X2D0</accession>
<organism evidence="10 11">
    <name type="scientific">Blattamonas nauphoetae</name>
    <dbReference type="NCBI Taxonomy" id="2049346"/>
    <lineage>
        <taxon>Eukaryota</taxon>
        <taxon>Metamonada</taxon>
        <taxon>Preaxostyla</taxon>
        <taxon>Oxymonadida</taxon>
        <taxon>Blattamonas</taxon>
    </lineage>
</organism>
<dbReference type="EMBL" id="JARBJD010000258">
    <property type="protein sequence ID" value="KAK2945504.1"/>
    <property type="molecule type" value="Genomic_DNA"/>
</dbReference>
<protein>
    <submittedName>
        <fullName evidence="10">ERGIC-53 like protein</fullName>
    </submittedName>
</protein>
<dbReference type="InterPro" id="IPR051136">
    <property type="entry name" value="Intracellular_Lectin-GPT"/>
</dbReference>
<keyword evidence="6" id="KW-0175">Coiled coil</keyword>
<keyword evidence="11" id="KW-1185">Reference proteome</keyword>
<dbReference type="Pfam" id="PF03388">
    <property type="entry name" value="Lectin_leg-like"/>
    <property type="match status" value="2"/>
</dbReference>
<evidence type="ECO:0000259" key="9">
    <source>
        <dbReference type="PROSITE" id="PS51328"/>
    </source>
</evidence>
<evidence type="ECO:0000256" key="4">
    <source>
        <dbReference type="ARBA" id="ARBA00022989"/>
    </source>
</evidence>
<feature type="transmembrane region" description="Helical" evidence="8">
    <location>
        <begin position="464"/>
        <end position="484"/>
    </location>
</feature>
<evidence type="ECO:0000313" key="11">
    <source>
        <dbReference type="Proteomes" id="UP001281761"/>
    </source>
</evidence>
<evidence type="ECO:0000256" key="7">
    <source>
        <dbReference type="SAM" id="MobiDB-lite"/>
    </source>
</evidence>
<dbReference type="PANTHER" id="PTHR12223:SF28">
    <property type="entry name" value="LECTIN, MANNOSE BINDING 1 LIKE"/>
    <property type="match status" value="1"/>
</dbReference>
<evidence type="ECO:0000313" key="10">
    <source>
        <dbReference type="EMBL" id="KAK2945504.1"/>
    </source>
</evidence>
<keyword evidence="5 8" id="KW-0472">Membrane</keyword>
<feature type="coiled-coil region" evidence="6">
    <location>
        <begin position="314"/>
        <end position="341"/>
    </location>
</feature>
<dbReference type="PANTHER" id="PTHR12223">
    <property type="entry name" value="VESICULAR MANNOSE-BINDING LECTIN"/>
    <property type="match status" value="1"/>
</dbReference>
<evidence type="ECO:0000256" key="2">
    <source>
        <dbReference type="ARBA" id="ARBA00022692"/>
    </source>
</evidence>
<comment type="caution">
    <text evidence="10">The sequence shown here is derived from an EMBL/GenBank/DDBJ whole genome shotgun (WGS) entry which is preliminary data.</text>
</comment>
<reference evidence="10 11" key="1">
    <citation type="journal article" date="2022" name="bioRxiv">
        <title>Genomics of Preaxostyla Flagellates Illuminates Evolutionary Transitions and the Path Towards Mitochondrial Loss.</title>
        <authorList>
            <person name="Novak L.V.F."/>
            <person name="Treitli S.C."/>
            <person name="Pyrih J."/>
            <person name="Halakuc P."/>
            <person name="Pipaliya S.V."/>
            <person name="Vacek V."/>
            <person name="Brzon O."/>
            <person name="Soukal P."/>
            <person name="Eme L."/>
            <person name="Dacks J.B."/>
            <person name="Karnkowska A."/>
            <person name="Elias M."/>
            <person name="Hampl V."/>
        </authorList>
    </citation>
    <scope>NUCLEOTIDE SEQUENCE [LARGE SCALE GENOMIC DNA]</scope>
    <source>
        <strain evidence="10">NAU3</strain>
        <tissue evidence="10">Gut</tissue>
    </source>
</reference>
<evidence type="ECO:0000256" key="6">
    <source>
        <dbReference type="SAM" id="Coils"/>
    </source>
</evidence>
<evidence type="ECO:0000256" key="3">
    <source>
        <dbReference type="ARBA" id="ARBA00022729"/>
    </source>
</evidence>